<dbReference type="EMBL" id="FRFE01000004">
    <property type="protein sequence ID" value="SHO45594.1"/>
    <property type="molecule type" value="Genomic_DNA"/>
</dbReference>
<protein>
    <submittedName>
        <fullName evidence="1">Predicted metal-binding protein</fullName>
    </submittedName>
</protein>
<name>A0A1M7Y1E8_9BACT</name>
<gene>
    <name evidence="1" type="ORF">SAMN02745220_01144</name>
</gene>
<proteinExistence type="predicted"/>
<dbReference type="Proteomes" id="UP000184603">
    <property type="component" value="Unassembled WGS sequence"/>
</dbReference>
<keyword evidence="2" id="KW-1185">Reference proteome</keyword>
<evidence type="ECO:0000313" key="2">
    <source>
        <dbReference type="Proteomes" id="UP000184603"/>
    </source>
</evidence>
<dbReference type="AlphaFoldDB" id="A0A1M7Y1E8"/>
<evidence type="ECO:0000313" key="1">
    <source>
        <dbReference type="EMBL" id="SHO45594.1"/>
    </source>
</evidence>
<dbReference type="InterPro" id="IPR019271">
    <property type="entry name" value="DUF2284_metal-binding"/>
</dbReference>
<accession>A0A1M7Y1E8</accession>
<sequence length="209" mass="22338">MNSEADSSSQAAPSNEKISRLLAFAKSIGATKAAMLDPREVRVENRLAGFCKSPKCPHFGLSMSCPPHISGPGGMRKLLEKCSYVMVIRIEVDSDSLHGEDRPSVMRLLHEISATVEQEAIRLGFSEAYAFAGGSCKMSFCASHEQCAVLSGEGNCRNPDAARPSMSGFGVNVGALMQAAGWSTSLFTEKDDTGVSQSAWVAGLILLYR</sequence>
<dbReference type="Pfam" id="PF10050">
    <property type="entry name" value="DUF2284"/>
    <property type="match status" value="1"/>
</dbReference>
<dbReference type="STRING" id="1121416.SAMN02745220_01144"/>
<organism evidence="1 2">
    <name type="scientific">Desulfopila aestuarii DSM 18488</name>
    <dbReference type="NCBI Taxonomy" id="1121416"/>
    <lineage>
        <taxon>Bacteria</taxon>
        <taxon>Pseudomonadati</taxon>
        <taxon>Thermodesulfobacteriota</taxon>
        <taxon>Desulfobulbia</taxon>
        <taxon>Desulfobulbales</taxon>
        <taxon>Desulfocapsaceae</taxon>
        <taxon>Desulfopila</taxon>
    </lineage>
</organism>
<dbReference type="OrthoDB" id="5420534at2"/>
<reference evidence="1 2" key="1">
    <citation type="submission" date="2016-12" db="EMBL/GenBank/DDBJ databases">
        <authorList>
            <person name="Song W.-J."/>
            <person name="Kurnit D.M."/>
        </authorList>
    </citation>
    <scope>NUCLEOTIDE SEQUENCE [LARGE SCALE GENOMIC DNA]</scope>
    <source>
        <strain evidence="1 2">DSM 18488</strain>
    </source>
</reference>